<organism evidence="1 2">
    <name type="scientific">Rubripirellula tenax</name>
    <dbReference type="NCBI Taxonomy" id="2528015"/>
    <lineage>
        <taxon>Bacteria</taxon>
        <taxon>Pseudomonadati</taxon>
        <taxon>Planctomycetota</taxon>
        <taxon>Planctomycetia</taxon>
        <taxon>Pirellulales</taxon>
        <taxon>Pirellulaceae</taxon>
        <taxon>Rubripirellula</taxon>
    </lineage>
</organism>
<dbReference type="AlphaFoldDB" id="A0A5C6EHZ0"/>
<evidence type="ECO:0000313" key="1">
    <source>
        <dbReference type="EMBL" id="TWU47246.1"/>
    </source>
</evidence>
<protein>
    <submittedName>
        <fullName evidence="1">Uncharacterized protein</fullName>
    </submittedName>
</protein>
<accession>A0A5C6EHZ0</accession>
<sequence>MKRPLFFSVRPSRMRRGSVVLEAVLASALLATAGVTLARLAQSSAALNRQSDQQLAATLAADNVMHRLDGLSVEDVRSSVDKTCASISRSSGCDVQAIIDDVVGVDARGIHVRVEVTTGGGGRVRRHHWKFNEPEGDAGDQVLDESEAS</sequence>
<gene>
    <name evidence="1" type="ORF">Poly51_50450</name>
</gene>
<evidence type="ECO:0000313" key="2">
    <source>
        <dbReference type="Proteomes" id="UP000318288"/>
    </source>
</evidence>
<name>A0A5C6EHZ0_9BACT</name>
<dbReference type="EMBL" id="SJPW01000007">
    <property type="protein sequence ID" value="TWU47246.1"/>
    <property type="molecule type" value="Genomic_DNA"/>
</dbReference>
<proteinExistence type="predicted"/>
<keyword evidence="2" id="KW-1185">Reference proteome</keyword>
<dbReference type="OrthoDB" id="9989363at2"/>
<dbReference type="Proteomes" id="UP000318288">
    <property type="component" value="Unassembled WGS sequence"/>
</dbReference>
<dbReference type="RefSeq" id="WP_146460914.1">
    <property type="nucleotide sequence ID" value="NZ_SJPW01000007.1"/>
</dbReference>
<reference evidence="1 2" key="1">
    <citation type="submission" date="2019-02" db="EMBL/GenBank/DDBJ databases">
        <title>Deep-cultivation of Planctomycetes and their phenomic and genomic characterization uncovers novel biology.</title>
        <authorList>
            <person name="Wiegand S."/>
            <person name="Jogler M."/>
            <person name="Boedeker C."/>
            <person name="Pinto D."/>
            <person name="Vollmers J."/>
            <person name="Rivas-Marin E."/>
            <person name="Kohn T."/>
            <person name="Peeters S.H."/>
            <person name="Heuer A."/>
            <person name="Rast P."/>
            <person name="Oberbeckmann S."/>
            <person name="Bunk B."/>
            <person name="Jeske O."/>
            <person name="Meyerdierks A."/>
            <person name="Storesund J.E."/>
            <person name="Kallscheuer N."/>
            <person name="Luecker S."/>
            <person name="Lage O.M."/>
            <person name="Pohl T."/>
            <person name="Merkel B.J."/>
            <person name="Hornburger P."/>
            <person name="Mueller R.-W."/>
            <person name="Bruemmer F."/>
            <person name="Labrenz M."/>
            <person name="Spormann A.M."/>
            <person name="Op Den Camp H."/>
            <person name="Overmann J."/>
            <person name="Amann R."/>
            <person name="Jetten M.S.M."/>
            <person name="Mascher T."/>
            <person name="Medema M.H."/>
            <person name="Devos D.P."/>
            <person name="Kaster A.-K."/>
            <person name="Ovreas L."/>
            <person name="Rohde M."/>
            <person name="Galperin M.Y."/>
            <person name="Jogler C."/>
        </authorList>
    </citation>
    <scope>NUCLEOTIDE SEQUENCE [LARGE SCALE GENOMIC DNA]</scope>
    <source>
        <strain evidence="1 2">Poly51</strain>
    </source>
</reference>
<comment type="caution">
    <text evidence="1">The sequence shown here is derived from an EMBL/GenBank/DDBJ whole genome shotgun (WGS) entry which is preliminary data.</text>
</comment>